<dbReference type="Proteomes" id="UP000242560">
    <property type="component" value="Unassembled WGS sequence"/>
</dbReference>
<organism evidence="1 2">
    <name type="scientific">Kaistella treverensis</name>
    <dbReference type="NCBI Taxonomy" id="631455"/>
    <lineage>
        <taxon>Bacteria</taxon>
        <taxon>Pseudomonadati</taxon>
        <taxon>Bacteroidota</taxon>
        <taxon>Flavobacteriia</taxon>
        <taxon>Flavobacteriales</taxon>
        <taxon>Weeksellaceae</taxon>
        <taxon>Chryseobacterium group</taxon>
        <taxon>Kaistella</taxon>
    </lineage>
</organism>
<gene>
    <name evidence="1" type="ORF">SAMN05421638_2210</name>
</gene>
<evidence type="ECO:0000313" key="1">
    <source>
        <dbReference type="EMBL" id="SFJ11181.1"/>
    </source>
</evidence>
<accession>A0A1I3NPG7</accession>
<dbReference type="AlphaFoldDB" id="A0A1I3NPG7"/>
<reference evidence="2" key="1">
    <citation type="submission" date="2016-10" db="EMBL/GenBank/DDBJ databases">
        <authorList>
            <person name="Varghese N."/>
            <person name="Submissions S."/>
        </authorList>
    </citation>
    <scope>NUCLEOTIDE SEQUENCE [LARGE SCALE GENOMIC DNA]</scope>
    <source>
        <strain evidence="2">DSM 22251</strain>
    </source>
</reference>
<protein>
    <recommendedName>
        <fullName evidence="3">Lipocalin-like domain-containing protein</fullName>
    </recommendedName>
</protein>
<evidence type="ECO:0008006" key="3">
    <source>
        <dbReference type="Google" id="ProtNLM"/>
    </source>
</evidence>
<dbReference type="EMBL" id="FORQ01000004">
    <property type="protein sequence ID" value="SFJ11181.1"/>
    <property type="molecule type" value="Genomic_DNA"/>
</dbReference>
<name>A0A1I3NPG7_9FLAO</name>
<keyword evidence="2" id="KW-1185">Reference proteome</keyword>
<sequence length="146" mass="17350">MFLAFACSKVENNNSEKTESFIRDWKVVRYPYSNATLTLLKNNEFKYEETGHISELYSEGIWNKKGDTLVVNSFRPNKCLYVDDFSLNNEETFESMVTTINNCFPEPNVRMFTEFSNEKFIIKKDSLIYLNLNKDYKQKYGNYKIY</sequence>
<proteinExistence type="predicted"/>
<evidence type="ECO:0000313" key="2">
    <source>
        <dbReference type="Proteomes" id="UP000242560"/>
    </source>
</evidence>